<evidence type="ECO:0000256" key="3">
    <source>
        <dbReference type="SAM" id="MobiDB-lite"/>
    </source>
</evidence>
<accession>A0AAD3TUD9</accession>
<protein>
    <submittedName>
        <fullName evidence="4">Uncharacterized protein</fullName>
    </submittedName>
</protein>
<evidence type="ECO:0000256" key="1">
    <source>
        <dbReference type="ARBA" id="ARBA00004123"/>
    </source>
</evidence>
<reference evidence="4" key="1">
    <citation type="journal article" date="2023" name="BMC Genomics">
        <title>Chromosome-level genome assemblies of Cutaneotrichosporon spp. (Trichosporonales, Basidiomycota) reveal imbalanced evolution between nucleotide sequences and chromosome synteny.</title>
        <authorList>
            <person name="Kobayashi Y."/>
            <person name="Kayamori A."/>
            <person name="Aoki K."/>
            <person name="Shiwa Y."/>
            <person name="Matsutani M."/>
            <person name="Fujita N."/>
            <person name="Sugita T."/>
            <person name="Iwasaki W."/>
            <person name="Tanaka N."/>
            <person name="Takashima M."/>
        </authorList>
    </citation>
    <scope>NUCLEOTIDE SEQUENCE</scope>
    <source>
        <strain evidence="4">HIS016</strain>
    </source>
</reference>
<feature type="region of interest" description="Disordered" evidence="3">
    <location>
        <begin position="476"/>
        <end position="507"/>
    </location>
</feature>
<dbReference type="InterPro" id="IPR019140">
    <property type="entry name" value="MCM_complex-bd"/>
</dbReference>
<feature type="compositionally biased region" description="Basic and acidic residues" evidence="3">
    <location>
        <begin position="476"/>
        <end position="489"/>
    </location>
</feature>
<evidence type="ECO:0000256" key="2">
    <source>
        <dbReference type="ARBA" id="ARBA00023242"/>
    </source>
</evidence>
<dbReference type="PANTHER" id="PTHR13489">
    <property type="entry name" value="MINI-CHROMOSOME MAINTENANCE COMPLEX-BINDING PROTEIN"/>
    <property type="match status" value="1"/>
</dbReference>
<gene>
    <name evidence="4" type="ORF">CspeluHIS016_0309410</name>
</gene>
<dbReference type="Pfam" id="PF09739">
    <property type="entry name" value="MCM_bind"/>
    <property type="match status" value="1"/>
</dbReference>
<dbReference type="GO" id="GO:0006261">
    <property type="term" value="P:DNA-templated DNA replication"/>
    <property type="evidence" value="ECO:0007669"/>
    <property type="project" value="TreeGrafter"/>
</dbReference>
<feature type="compositionally biased region" description="Polar residues" evidence="3">
    <location>
        <begin position="495"/>
        <end position="507"/>
    </location>
</feature>
<keyword evidence="2" id="KW-0539">Nucleus</keyword>
<comment type="caution">
    <text evidence="4">The sequence shown here is derived from an EMBL/GenBank/DDBJ whole genome shotgun (WGS) entry which is preliminary data.</text>
</comment>
<comment type="subcellular location">
    <subcellularLocation>
        <location evidence="1">Nucleus</location>
    </subcellularLocation>
</comment>
<dbReference type="Proteomes" id="UP001222932">
    <property type="component" value="Unassembled WGS sequence"/>
</dbReference>
<proteinExistence type="predicted"/>
<dbReference type="AlphaFoldDB" id="A0AAD3TUD9"/>
<keyword evidence="5" id="KW-1185">Reference proteome</keyword>
<reference evidence="4" key="2">
    <citation type="submission" date="2023-06" db="EMBL/GenBank/DDBJ databases">
        <authorList>
            <person name="Kobayashi Y."/>
            <person name="Kayamori A."/>
            <person name="Aoki K."/>
            <person name="Shiwa Y."/>
            <person name="Fujita N."/>
            <person name="Sugita T."/>
            <person name="Iwasaki W."/>
            <person name="Tanaka N."/>
            <person name="Takashima M."/>
        </authorList>
    </citation>
    <scope>NUCLEOTIDE SEQUENCE</scope>
    <source>
        <strain evidence="4">HIS016</strain>
    </source>
</reference>
<name>A0AAD3TUD9_9TREE</name>
<evidence type="ECO:0000313" key="4">
    <source>
        <dbReference type="EMBL" id="GMK57101.1"/>
    </source>
</evidence>
<dbReference type="EMBL" id="BTCM01000003">
    <property type="protein sequence ID" value="GMK57101.1"/>
    <property type="molecule type" value="Genomic_DNA"/>
</dbReference>
<dbReference type="GO" id="GO:0003682">
    <property type="term" value="F:chromatin binding"/>
    <property type="evidence" value="ECO:0007669"/>
    <property type="project" value="TreeGrafter"/>
</dbReference>
<dbReference type="GO" id="GO:0005634">
    <property type="term" value="C:nucleus"/>
    <property type="evidence" value="ECO:0007669"/>
    <property type="project" value="UniProtKB-SubCell"/>
</dbReference>
<sequence>MLPADEITRIALRETDGDVTPEQQATFFTHVRDALDHPETIPAFNKDSRPLTLVRFRALLQDTGYPAEVYLPPDADGSDWSQLRERWVGWAVEIPGEQSWAKHAPGDLSTSLSALSLSPENRSVVKDKHPTLKGTEYTGALVKVYDDFSPSPSSAYDVVGIVSTAPMPTSLDDDEPALVPAIHALTLNPIGTAPRPSPSAARATLLQYLANAFSPPDEHAAELLLLALLARPAVRPPGHPPLGTFALNLVRPRPSSDPLCTLLASLTPAVVHLPLTLPLLHAERFRPKSDGAALEPGMLQLAPGTLLIVDEDGFGGGALNETALRNLQALRDAVEQQAVNYEYPYMDGVRIECSVRAVVSGEGKSLLPCDVVLPVSLAQSTGEASEEELGAFRQYLAEHGGAEHAAALTIPEAVASAVQDRFVEERRVGRGTDDAEGRLKRRMKIARLLALSYPEAELTEALWARALELDDEIAKREAEREAERREGKLGEPNGHSHTNGHSETNGH</sequence>
<organism evidence="4 5">
    <name type="scientific">Cutaneotrichosporon spelunceum</name>
    <dbReference type="NCBI Taxonomy" id="1672016"/>
    <lineage>
        <taxon>Eukaryota</taxon>
        <taxon>Fungi</taxon>
        <taxon>Dikarya</taxon>
        <taxon>Basidiomycota</taxon>
        <taxon>Agaricomycotina</taxon>
        <taxon>Tremellomycetes</taxon>
        <taxon>Trichosporonales</taxon>
        <taxon>Trichosporonaceae</taxon>
        <taxon>Cutaneotrichosporon</taxon>
    </lineage>
</organism>
<evidence type="ECO:0000313" key="5">
    <source>
        <dbReference type="Proteomes" id="UP001222932"/>
    </source>
</evidence>
<dbReference type="PANTHER" id="PTHR13489:SF0">
    <property type="entry name" value="MINI-CHROMOSOME MAINTENANCE COMPLEX-BINDING PROTEIN"/>
    <property type="match status" value="1"/>
</dbReference>